<comment type="subcellular location">
    <subcellularLocation>
        <location evidence="1">Membrane</location>
        <topology evidence="1">Multi-pass membrane protein</topology>
    </subcellularLocation>
</comment>
<dbReference type="EMBL" id="JARGYT010000007">
    <property type="protein sequence ID" value="MDZ5761856.1"/>
    <property type="molecule type" value="Genomic_DNA"/>
</dbReference>
<dbReference type="CDD" id="cd10432">
    <property type="entry name" value="BI-1-like_bacterial"/>
    <property type="match status" value="1"/>
</dbReference>
<sequence length="237" mass="25838">MDYTKFKTSAGVMAQGDTGLRSYMVSVFRNMSSALAVTAVVALLVSSSAALMSAIFDTKLLWLVIFAPLGMSIYMGVNITSMSVSTARFCLYIYSALMGLSLSSVFLYYTGESIVRVFAITSVVFGAMSLYGSSTKRDLSSIASFLYMGVFGVIVASLVNLFLQNGSVEFVISVLCVIIFTVMTAYDVQRLKDMYVNFGDSGESDVAQKIAVYGALSLYMNFINIFISLLRLFGERK</sequence>
<evidence type="ECO:0000256" key="5">
    <source>
        <dbReference type="ARBA" id="ARBA00023136"/>
    </source>
</evidence>
<evidence type="ECO:0000313" key="7">
    <source>
        <dbReference type="EMBL" id="MDZ5761856.1"/>
    </source>
</evidence>
<evidence type="ECO:0000313" key="8">
    <source>
        <dbReference type="Proteomes" id="UP001293791"/>
    </source>
</evidence>
<dbReference type="Pfam" id="PF01027">
    <property type="entry name" value="Bax1-I"/>
    <property type="match status" value="1"/>
</dbReference>
<reference evidence="7 8" key="1">
    <citation type="submission" date="2023-02" db="EMBL/GenBank/DDBJ databases">
        <title>Host association and intracellularity evolved multiple times independently in the Rickettsiales.</title>
        <authorList>
            <person name="Castelli M."/>
            <person name="Nardi T."/>
            <person name="Gammuto L."/>
            <person name="Bellinzona G."/>
            <person name="Sabaneyeva E."/>
            <person name="Potekhin A."/>
            <person name="Serra V."/>
            <person name="Petroni G."/>
            <person name="Sassera D."/>
        </authorList>
    </citation>
    <scope>NUCLEOTIDE SEQUENCE [LARGE SCALE GENOMIC DNA]</scope>
    <source>
        <strain evidence="7 8">BOD18</strain>
    </source>
</reference>
<keyword evidence="4 6" id="KW-1133">Transmembrane helix</keyword>
<feature type="transmembrane region" description="Helical" evidence="6">
    <location>
        <begin position="89"/>
        <end position="108"/>
    </location>
</feature>
<evidence type="ECO:0000256" key="4">
    <source>
        <dbReference type="ARBA" id="ARBA00022989"/>
    </source>
</evidence>
<keyword evidence="8" id="KW-1185">Reference proteome</keyword>
<proteinExistence type="inferred from homology"/>
<evidence type="ECO:0000256" key="6">
    <source>
        <dbReference type="RuleBase" id="RU004379"/>
    </source>
</evidence>
<comment type="similarity">
    <text evidence="2 6">Belongs to the BI1 family.</text>
</comment>
<feature type="transmembrane region" description="Helical" evidence="6">
    <location>
        <begin position="210"/>
        <end position="233"/>
    </location>
</feature>
<evidence type="ECO:0000256" key="1">
    <source>
        <dbReference type="ARBA" id="ARBA00004141"/>
    </source>
</evidence>
<feature type="transmembrane region" description="Helical" evidence="6">
    <location>
        <begin position="60"/>
        <end position="77"/>
    </location>
</feature>
<dbReference type="PANTHER" id="PTHR23291:SF50">
    <property type="entry name" value="PROTEIN LIFEGUARD 4"/>
    <property type="match status" value="1"/>
</dbReference>
<protein>
    <submittedName>
        <fullName evidence="7">Bax inhibitor-1/YccA family protein</fullName>
    </submittedName>
</protein>
<feature type="transmembrane region" description="Helical" evidence="6">
    <location>
        <begin position="145"/>
        <end position="164"/>
    </location>
</feature>
<evidence type="ECO:0000256" key="2">
    <source>
        <dbReference type="ARBA" id="ARBA00010350"/>
    </source>
</evidence>
<evidence type="ECO:0000256" key="3">
    <source>
        <dbReference type="ARBA" id="ARBA00022692"/>
    </source>
</evidence>
<feature type="transmembrane region" description="Helical" evidence="6">
    <location>
        <begin position="170"/>
        <end position="189"/>
    </location>
</feature>
<dbReference type="Proteomes" id="UP001293791">
    <property type="component" value="Unassembled WGS sequence"/>
</dbReference>
<gene>
    <name evidence="7" type="ORF">Cyrtocomes_00215</name>
</gene>
<accession>A0ABU5L6V4</accession>
<name>A0ABU5L6V4_9RICK</name>
<dbReference type="PANTHER" id="PTHR23291">
    <property type="entry name" value="BAX INHIBITOR-RELATED"/>
    <property type="match status" value="1"/>
</dbReference>
<comment type="caution">
    <text evidence="7">The sequence shown here is derived from an EMBL/GenBank/DDBJ whole genome shotgun (WGS) entry which is preliminary data.</text>
</comment>
<keyword evidence="5 6" id="KW-0472">Membrane</keyword>
<keyword evidence="3 6" id="KW-0812">Transmembrane</keyword>
<dbReference type="RefSeq" id="WP_322497359.1">
    <property type="nucleotide sequence ID" value="NZ_JARGYT010000007.1"/>
</dbReference>
<dbReference type="InterPro" id="IPR006214">
    <property type="entry name" value="Bax_inhibitor_1-related"/>
</dbReference>
<organism evidence="7 8">
    <name type="scientific">Candidatus Cyrtobacter comes</name>
    <dbReference type="NCBI Taxonomy" id="675776"/>
    <lineage>
        <taxon>Bacteria</taxon>
        <taxon>Pseudomonadati</taxon>
        <taxon>Pseudomonadota</taxon>
        <taxon>Alphaproteobacteria</taxon>
        <taxon>Rickettsiales</taxon>
        <taxon>Candidatus Midichloriaceae</taxon>
        <taxon>Candidatus Cyrtobacter</taxon>
    </lineage>
</organism>